<protein>
    <submittedName>
        <fullName evidence="3">Sensor domain-containing protein</fullName>
    </submittedName>
</protein>
<evidence type="ECO:0000256" key="1">
    <source>
        <dbReference type="SAM" id="Phobius"/>
    </source>
</evidence>
<dbReference type="RefSeq" id="WP_377861168.1">
    <property type="nucleotide sequence ID" value="NZ_JBHLZU010000032.1"/>
</dbReference>
<proteinExistence type="predicted"/>
<evidence type="ECO:0000259" key="2">
    <source>
        <dbReference type="Pfam" id="PF14032"/>
    </source>
</evidence>
<evidence type="ECO:0000313" key="3">
    <source>
        <dbReference type="EMBL" id="MFB9908952.1"/>
    </source>
</evidence>
<keyword evidence="4" id="KW-1185">Reference proteome</keyword>
<dbReference type="InterPro" id="IPR038232">
    <property type="entry name" value="PknH-like_Extracell_sf"/>
</dbReference>
<reference evidence="3 4" key="1">
    <citation type="submission" date="2024-09" db="EMBL/GenBank/DDBJ databases">
        <authorList>
            <person name="Sun Q."/>
            <person name="Mori K."/>
        </authorList>
    </citation>
    <scope>NUCLEOTIDE SEQUENCE [LARGE SCALE GENOMIC DNA]</scope>
    <source>
        <strain evidence="3 4">TBRC 7907</strain>
    </source>
</reference>
<comment type="caution">
    <text evidence="3">The sequence shown here is derived from an EMBL/GenBank/DDBJ whole genome shotgun (WGS) entry which is preliminary data.</text>
</comment>
<name>A0ABV6A716_9PSEU</name>
<dbReference type="Gene3D" id="3.40.1000.70">
    <property type="entry name" value="PknH-like extracellular domain"/>
    <property type="match status" value="1"/>
</dbReference>
<keyword evidence="1" id="KW-1133">Transmembrane helix</keyword>
<dbReference type="InterPro" id="IPR026954">
    <property type="entry name" value="PknH-like_Extracell"/>
</dbReference>
<dbReference type="Proteomes" id="UP001589693">
    <property type="component" value="Unassembled WGS sequence"/>
</dbReference>
<keyword evidence="1" id="KW-0812">Transmembrane</keyword>
<evidence type="ECO:0000313" key="4">
    <source>
        <dbReference type="Proteomes" id="UP001589693"/>
    </source>
</evidence>
<organism evidence="3 4">
    <name type="scientific">Allokutzneria oryzae</name>
    <dbReference type="NCBI Taxonomy" id="1378989"/>
    <lineage>
        <taxon>Bacteria</taxon>
        <taxon>Bacillati</taxon>
        <taxon>Actinomycetota</taxon>
        <taxon>Actinomycetes</taxon>
        <taxon>Pseudonocardiales</taxon>
        <taxon>Pseudonocardiaceae</taxon>
        <taxon>Allokutzneria</taxon>
    </lineage>
</organism>
<dbReference type="PROSITE" id="PS51257">
    <property type="entry name" value="PROKAR_LIPOPROTEIN"/>
    <property type="match status" value="1"/>
</dbReference>
<dbReference type="Pfam" id="PF14032">
    <property type="entry name" value="PknH_C"/>
    <property type="match status" value="1"/>
</dbReference>
<feature type="domain" description="PknH-like extracellular" evidence="2">
    <location>
        <begin position="37"/>
        <end position="217"/>
    </location>
</feature>
<keyword evidence="1" id="KW-0472">Membrane</keyword>
<feature type="transmembrane region" description="Helical" evidence="1">
    <location>
        <begin position="9"/>
        <end position="29"/>
    </location>
</feature>
<dbReference type="EMBL" id="JBHLZU010000032">
    <property type="protein sequence ID" value="MFB9908952.1"/>
    <property type="molecule type" value="Genomic_DNA"/>
</dbReference>
<sequence length="220" mass="22965">MARRPRRGWLIAATVVGCVVLLGIGWLVWPTGYGAVPGTVQANILTFEEASKEVGVTLASGTSISQPPPGLSAEPKNCAVAVGPATQSVYAQGWTAYLSVTYQDSETVSDHAVTQVLGVYPDSQRAGAVFRTLTDGLRGCASAVRTDNDDDTSKWDYKVSAATPNTLAWTASQEAGDGWACHRQARLKGSTVLQVAVCQAGDGQPAAAKIAEKIADRVSG</sequence>
<gene>
    <name evidence="3" type="ORF">ACFFQA_33860</name>
</gene>
<accession>A0ABV6A716</accession>